<dbReference type="InterPro" id="IPR046948">
    <property type="entry name" value="ATL20-22-like"/>
</dbReference>
<dbReference type="PANTHER" id="PTHR46279:SF9">
    <property type="entry name" value="OS01G0116300 PROTEIN"/>
    <property type="match status" value="1"/>
</dbReference>
<accession>A0AAD8IX58</accession>
<evidence type="ECO:0000256" key="7">
    <source>
        <dbReference type="ARBA" id="ARBA00022723"/>
    </source>
</evidence>
<reference evidence="17" key="2">
    <citation type="submission" date="2023-05" db="EMBL/GenBank/DDBJ databases">
        <authorList>
            <person name="Schelkunov M.I."/>
        </authorList>
    </citation>
    <scope>NUCLEOTIDE SEQUENCE</scope>
    <source>
        <strain evidence="17">Hsosn_3</strain>
        <tissue evidence="17">Leaf</tissue>
    </source>
</reference>
<keyword evidence="5" id="KW-0808">Transferase</keyword>
<keyword evidence="8 15" id="KW-0732">Signal</keyword>
<comment type="pathway">
    <text evidence="3">Protein modification; protein ubiquitination.</text>
</comment>
<evidence type="ECO:0000256" key="13">
    <source>
        <dbReference type="ARBA" id="ARBA00023136"/>
    </source>
</evidence>
<name>A0AAD8IX58_9APIA</name>
<sequence>MVKFQVVVCLSCLLLVWALVTYVAADSKTDECRVARCFTYDQEIRFPFWLKHEQPEHCGLPGFQLFCHRGKTEMVIQYFANTSLHGIQLLLSMKAAVVAINYTSQEIILDYGYESETSNLKLVSASTSLMSSKMAPSPFRLISHPEIVTFVSCSSRHEGSYFPPSNMLTSLSGKVFPVHLFTKDDTISMSPITSCIKIFHSYGILLSDQVFNWSIPQEQPKRGQESIKPIAGSLIDGAKLRGSSICLWKYTTSRSMSSNILFRNLNPFGYMPTYS</sequence>
<dbReference type="InterPro" id="IPR025287">
    <property type="entry name" value="WAK_GUB"/>
</dbReference>
<dbReference type="GO" id="GO:0016020">
    <property type="term" value="C:membrane"/>
    <property type="evidence" value="ECO:0007669"/>
    <property type="project" value="UniProtKB-SubCell"/>
</dbReference>
<evidence type="ECO:0000256" key="11">
    <source>
        <dbReference type="ARBA" id="ARBA00022833"/>
    </source>
</evidence>
<gene>
    <name evidence="17" type="ORF">POM88_012661</name>
</gene>
<evidence type="ECO:0000256" key="9">
    <source>
        <dbReference type="ARBA" id="ARBA00022771"/>
    </source>
</evidence>
<feature type="signal peptide" evidence="15">
    <location>
        <begin position="1"/>
        <end position="25"/>
    </location>
</feature>
<protein>
    <recommendedName>
        <fullName evidence="4">RING-type E3 ubiquitin transferase</fullName>
        <ecNumber evidence="4">2.3.2.27</ecNumber>
    </recommendedName>
</protein>
<evidence type="ECO:0000256" key="6">
    <source>
        <dbReference type="ARBA" id="ARBA00022692"/>
    </source>
</evidence>
<evidence type="ECO:0000256" key="4">
    <source>
        <dbReference type="ARBA" id="ARBA00012483"/>
    </source>
</evidence>
<evidence type="ECO:0000313" key="18">
    <source>
        <dbReference type="Proteomes" id="UP001237642"/>
    </source>
</evidence>
<keyword evidence="6" id="KW-0812">Transmembrane</keyword>
<feature type="chain" id="PRO_5041964797" description="RING-type E3 ubiquitin transferase" evidence="15">
    <location>
        <begin position="26"/>
        <end position="275"/>
    </location>
</feature>
<evidence type="ECO:0000259" key="16">
    <source>
        <dbReference type="Pfam" id="PF13947"/>
    </source>
</evidence>
<keyword evidence="12" id="KW-1133">Transmembrane helix</keyword>
<dbReference type="PANTHER" id="PTHR46279">
    <property type="entry name" value="RING/U-BOX SUPERFAMILY PROTEIN"/>
    <property type="match status" value="1"/>
</dbReference>
<comment type="similarity">
    <text evidence="14">Belongs to the RING-type zinc finger family. ATL subfamily.</text>
</comment>
<keyword evidence="7" id="KW-0479">Metal-binding</keyword>
<evidence type="ECO:0000256" key="10">
    <source>
        <dbReference type="ARBA" id="ARBA00022786"/>
    </source>
</evidence>
<evidence type="ECO:0000256" key="15">
    <source>
        <dbReference type="SAM" id="SignalP"/>
    </source>
</evidence>
<proteinExistence type="inferred from homology"/>
<dbReference type="GO" id="GO:0061630">
    <property type="term" value="F:ubiquitin protein ligase activity"/>
    <property type="evidence" value="ECO:0007669"/>
    <property type="project" value="UniProtKB-EC"/>
</dbReference>
<evidence type="ECO:0000256" key="14">
    <source>
        <dbReference type="ARBA" id="ARBA00024209"/>
    </source>
</evidence>
<dbReference type="Proteomes" id="UP001237642">
    <property type="component" value="Unassembled WGS sequence"/>
</dbReference>
<keyword evidence="10" id="KW-0833">Ubl conjugation pathway</keyword>
<dbReference type="GO" id="GO:0030247">
    <property type="term" value="F:polysaccharide binding"/>
    <property type="evidence" value="ECO:0007669"/>
    <property type="project" value="InterPro"/>
</dbReference>
<comment type="subcellular location">
    <subcellularLocation>
        <location evidence="2">Membrane</location>
        <topology evidence="2">Single-pass membrane protein</topology>
    </subcellularLocation>
</comment>
<organism evidence="17 18">
    <name type="scientific">Heracleum sosnowskyi</name>
    <dbReference type="NCBI Taxonomy" id="360622"/>
    <lineage>
        <taxon>Eukaryota</taxon>
        <taxon>Viridiplantae</taxon>
        <taxon>Streptophyta</taxon>
        <taxon>Embryophyta</taxon>
        <taxon>Tracheophyta</taxon>
        <taxon>Spermatophyta</taxon>
        <taxon>Magnoliopsida</taxon>
        <taxon>eudicotyledons</taxon>
        <taxon>Gunneridae</taxon>
        <taxon>Pentapetalae</taxon>
        <taxon>asterids</taxon>
        <taxon>campanulids</taxon>
        <taxon>Apiales</taxon>
        <taxon>Apiaceae</taxon>
        <taxon>Apioideae</taxon>
        <taxon>apioid superclade</taxon>
        <taxon>Tordylieae</taxon>
        <taxon>Tordyliinae</taxon>
        <taxon>Heracleum</taxon>
    </lineage>
</organism>
<evidence type="ECO:0000256" key="3">
    <source>
        <dbReference type="ARBA" id="ARBA00004906"/>
    </source>
</evidence>
<evidence type="ECO:0000256" key="5">
    <source>
        <dbReference type="ARBA" id="ARBA00022679"/>
    </source>
</evidence>
<dbReference type="EC" id="2.3.2.27" evidence="4"/>
<evidence type="ECO:0000256" key="8">
    <source>
        <dbReference type="ARBA" id="ARBA00022729"/>
    </source>
</evidence>
<keyword evidence="13" id="KW-0472">Membrane</keyword>
<evidence type="ECO:0000256" key="2">
    <source>
        <dbReference type="ARBA" id="ARBA00004167"/>
    </source>
</evidence>
<comment type="caution">
    <text evidence="17">The sequence shown here is derived from an EMBL/GenBank/DDBJ whole genome shotgun (WGS) entry which is preliminary data.</text>
</comment>
<keyword evidence="18" id="KW-1185">Reference proteome</keyword>
<dbReference type="AlphaFoldDB" id="A0AAD8IX58"/>
<evidence type="ECO:0000313" key="17">
    <source>
        <dbReference type="EMBL" id="KAK1393605.1"/>
    </source>
</evidence>
<comment type="catalytic activity">
    <reaction evidence="1">
        <text>S-ubiquitinyl-[E2 ubiquitin-conjugating enzyme]-L-cysteine + [acceptor protein]-L-lysine = [E2 ubiquitin-conjugating enzyme]-L-cysteine + N(6)-ubiquitinyl-[acceptor protein]-L-lysine.</text>
        <dbReference type="EC" id="2.3.2.27"/>
    </reaction>
</comment>
<keyword evidence="11" id="KW-0862">Zinc</keyword>
<dbReference type="GO" id="GO:0008270">
    <property type="term" value="F:zinc ion binding"/>
    <property type="evidence" value="ECO:0007669"/>
    <property type="project" value="UniProtKB-KW"/>
</dbReference>
<dbReference type="Pfam" id="PF13947">
    <property type="entry name" value="GUB_WAK_bind"/>
    <property type="match status" value="1"/>
</dbReference>
<evidence type="ECO:0000256" key="1">
    <source>
        <dbReference type="ARBA" id="ARBA00000900"/>
    </source>
</evidence>
<feature type="domain" description="Wall-associated receptor kinase galacturonan-binding" evidence="16">
    <location>
        <begin position="32"/>
        <end position="108"/>
    </location>
</feature>
<reference evidence="17" key="1">
    <citation type="submission" date="2023-02" db="EMBL/GenBank/DDBJ databases">
        <title>Genome of toxic invasive species Heracleum sosnowskyi carries increased number of genes despite the absence of recent whole-genome duplications.</title>
        <authorList>
            <person name="Schelkunov M."/>
            <person name="Shtratnikova V."/>
            <person name="Makarenko M."/>
            <person name="Klepikova A."/>
            <person name="Omelchenko D."/>
            <person name="Novikova G."/>
            <person name="Obukhova E."/>
            <person name="Bogdanov V."/>
            <person name="Penin A."/>
            <person name="Logacheva M."/>
        </authorList>
    </citation>
    <scope>NUCLEOTIDE SEQUENCE</scope>
    <source>
        <strain evidence="17">Hsosn_3</strain>
        <tissue evidence="17">Leaf</tissue>
    </source>
</reference>
<keyword evidence="9" id="KW-0863">Zinc-finger</keyword>
<evidence type="ECO:0000256" key="12">
    <source>
        <dbReference type="ARBA" id="ARBA00022989"/>
    </source>
</evidence>
<dbReference type="EMBL" id="JAUIZM010000003">
    <property type="protein sequence ID" value="KAK1393605.1"/>
    <property type="molecule type" value="Genomic_DNA"/>
</dbReference>